<keyword evidence="3" id="KW-1185">Reference proteome</keyword>
<dbReference type="PANTHER" id="PTHR36840">
    <property type="entry name" value="BLL5714 PROTEIN"/>
    <property type="match status" value="1"/>
</dbReference>
<feature type="transmembrane region" description="Helical" evidence="1">
    <location>
        <begin position="299"/>
        <end position="316"/>
    </location>
</feature>
<dbReference type="Pfam" id="PF06772">
    <property type="entry name" value="LtrA"/>
    <property type="match status" value="1"/>
</dbReference>
<feature type="transmembrane region" description="Helical" evidence="1">
    <location>
        <begin position="18"/>
        <end position="35"/>
    </location>
</feature>
<feature type="transmembrane region" description="Helical" evidence="1">
    <location>
        <begin position="157"/>
        <end position="179"/>
    </location>
</feature>
<evidence type="ECO:0000313" key="3">
    <source>
        <dbReference type="Proteomes" id="UP001501570"/>
    </source>
</evidence>
<dbReference type="EMBL" id="BAABJQ010000004">
    <property type="protein sequence ID" value="GAA5181726.1"/>
    <property type="molecule type" value="Genomic_DNA"/>
</dbReference>
<feature type="transmembrane region" description="Helical" evidence="1">
    <location>
        <begin position="41"/>
        <end position="64"/>
    </location>
</feature>
<name>A0ABP9RNL3_9ACTN</name>
<accession>A0ABP9RNL3</accession>
<dbReference type="Proteomes" id="UP001501570">
    <property type="component" value="Unassembled WGS sequence"/>
</dbReference>
<feature type="transmembrane region" description="Helical" evidence="1">
    <location>
        <begin position="99"/>
        <end position="119"/>
    </location>
</feature>
<feature type="transmembrane region" description="Helical" evidence="1">
    <location>
        <begin position="215"/>
        <end position="236"/>
    </location>
</feature>
<reference evidence="3" key="1">
    <citation type="journal article" date="2019" name="Int. J. Syst. Evol. Microbiol.">
        <title>The Global Catalogue of Microorganisms (GCM) 10K type strain sequencing project: providing services to taxonomists for standard genome sequencing and annotation.</title>
        <authorList>
            <consortium name="The Broad Institute Genomics Platform"/>
            <consortium name="The Broad Institute Genome Sequencing Center for Infectious Disease"/>
            <person name="Wu L."/>
            <person name="Ma J."/>
        </authorList>
    </citation>
    <scope>NUCLEOTIDE SEQUENCE [LARGE SCALE GENOMIC DNA]</scope>
    <source>
        <strain evidence="3">JCM 18304</strain>
    </source>
</reference>
<keyword evidence="1" id="KW-0812">Transmembrane</keyword>
<keyword evidence="1" id="KW-1133">Transmembrane helix</keyword>
<evidence type="ECO:0000313" key="2">
    <source>
        <dbReference type="EMBL" id="GAA5181726.1"/>
    </source>
</evidence>
<gene>
    <name evidence="2" type="ORF">GCM10023322_17070</name>
</gene>
<dbReference type="InterPro" id="IPR010640">
    <property type="entry name" value="Low_temperature_requirement_A"/>
</dbReference>
<proteinExistence type="predicted"/>
<sequence length="372" mass="39538">MEAERATEPAVRVSTLELFLDLVFVFTITQLTSVVDEDVTVLAVLRVMLLLGVIWWMYGGYAWLTNAVAPVSSYRRGMMIIGMAGFLVMALAIPDAFGGTGWAFGVGYFAVNLVHSGLFRYSAGRGAARAAAALFPLNLTSAGLVLAGGFLPVAWRSVAWGAALAVQIASPYLHPIGGFTISAAHFVERHGLVVIIALGESVVAIGVGARGTSLGWRLILAAVLGLVLAYNLWWAYFGGDDERAEHAMDRIEDATRRARTALRAYGYAHYPILLGIVLVAAGVKNVIGHTFRPMSTPGALALGGGIAVFLAGDLIFRRIMRIGRPWYRVACAVGALVTVPVGRVLGIWQLAVITAALTVLLAVEAHRARPAG</sequence>
<evidence type="ECO:0000256" key="1">
    <source>
        <dbReference type="SAM" id="Phobius"/>
    </source>
</evidence>
<organism evidence="2 3">
    <name type="scientific">Rugosimonospora acidiphila</name>
    <dbReference type="NCBI Taxonomy" id="556531"/>
    <lineage>
        <taxon>Bacteria</taxon>
        <taxon>Bacillati</taxon>
        <taxon>Actinomycetota</taxon>
        <taxon>Actinomycetes</taxon>
        <taxon>Micromonosporales</taxon>
        <taxon>Micromonosporaceae</taxon>
        <taxon>Rugosimonospora</taxon>
    </lineage>
</organism>
<feature type="transmembrane region" description="Helical" evidence="1">
    <location>
        <begin position="76"/>
        <end position="93"/>
    </location>
</feature>
<feature type="transmembrane region" description="Helical" evidence="1">
    <location>
        <begin position="267"/>
        <end position="287"/>
    </location>
</feature>
<keyword evidence="1" id="KW-0472">Membrane</keyword>
<protein>
    <submittedName>
        <fullName evidence="2">Low temperature requirement protein A</fullName>
    </submittedName>
</protein>
<comment type="caution">
    <text evidence="2">The sequence shown here is derived from an EMBL/GenBank/DDBJ whole genome shotgun (WGS) entry which is preliminary data.</text>
</comment>
<feature type="transmembrane region" description="Helical" evidence="1">
    <location>
        <begin position="191"/>
        <end position="209"/>
    </location>
</feature>
<dbReference type="PANTHER" id="PTHR36840:SF1">
    <property type="entry name" value="BLL5714 PROTEIN"/>
    <property type="match status" value="1"/>
</dbReference>
<feature type="transmembrane region" description="Helical" evidence="1">
    <location>
        <begin position="347"/>
        <end position="363"/>
    </location>
</feature>
<feature type="transmembrane region" description="Helical" evidence="1">
    <location>
        <begin position="131"/>
        <end position="151"/>
    </location>
</feature>